<dbReference type="GO" id="GO:0043022">
    <property type="term" value="F:ribosome binding"/>
    <property type="evidence" value="ECO:0007669"/>
    <property type="project" value="InterPro"/>
</dbReference>
<keyword evidence="4 5" id="KW-0143">Chaperone</keyword>
<dbReference type="Gene3D" id="2.30.30.240">
    <property type="entry name" value="PRC-barrel domain"/>
    <property type="match status" value="1"/>
</dbReference>
<dbReference type="GO" id="GO:0005737">
    <property type="term" value="C:cytoplasm"/>
    <property type="evidence" value="ECO:0007669"/>
    <property type="project" value="UniProtKB-SubCell"/>
</dbReference>
<dbReference type="STRING" id="1505723.SAMN04487792_0665"/>
<dbReference type="EMBL" id="FOMN01000003">
    <property type="protein sequence ID" value="SFD40408.1"/>
    <property type="molecule type" value="Genomic_DNA"/>
</dbReference>
<keyword evidence="2 5" id="KW-0690">Ribosome biogenesis</keyword>
<dbReference type="Proteomes" id="UP000199599">
    <property type="component" value="Unassembled WGS sequence"/>
</dbReference>
<comment type="similarity">
    <text evidence="5">Belongs to the RimM family.</text>
</comment>
<dbReference type="AlphaFoldDB" id="A0A1I1S753"/>
<organism evidence="8 9">
    <name type="scientific">Lactobacillus bombicola</name>
    <dbReference type="NCBI Taxonomy" id="1505723"/>
    <lineage>
        <taxon>Bacteria</taxon>
        <taxon>Bacillati</taxon>
        <taxon>Bacillota</taxon>
        <taxon>Bacilli</taxon>
        <taxon>Lactobacillales</taxon>
        <taxon>Lactobacillaceae</taxon>
        <taxon>Lactobacillus</taxon>
    </lineage>
</organism>
<keyword evidence="3 5" id="KW-0698">rRNA processing</keyword>
<keyword evidence="1 5" id="KW-0963">Cytoplasm</keyword>
<dbReference type="InterPro" id="IPR056792">
    <property type="entry name" value="PRC_RimM"/>
</dbReference>
<comment type="subunit">
    <text evidence="5">Binds ribosomal protein uS19.</text>
</comment>
<dbReference type="GO" id="GO:0005840">
    <property type="term" value="C:ribosome"/>
    <property type="evidence" value="ECO:0007669"/>
    <property type="project" value="InterPro"/>
</dbReference>
<dbReference type="Pfam" id="PF24986">
    <property type="entry name" value="PRC_RimM"/>
    <property type="match status" value="1"/>
</dbReference>
<comment type="subcellular location">
    <subcellularLocation>
        <location evidence="5">Cytoplasm</location>
    </subcellularLocation>
</comment>
<feature type="domain" description="RimM N-terminal" evidence="6">
    <location>
        <begin position="6"/>
        <end position="85"/>
    </location>
</feature>
<evidence type="ECO:0000259" key="7">
    <source>
        <dbReference type="Pfam" id="PF24986"/>
    </source>
</evidence>
<evidence type="ECO:0000256" key="1">
    <source>
        <dbReference type="ARBA" id="ARBA00022490"/>
    </source>
</evidence>
<dbReference type="InterPro" id="IPR011961">
    <property type="entry name" value="RimM"/>
</dbReference>
<dbReference type="PANTHER" id="PTHR33692:SF1">
    <property type="entry name" value="RIBOSOME MATURATION FACTOR RIMM"/>
    <property type="match status" value="1"/>
</dbReference>
<dbReference type="NCBIfam" id="TIGR02273">
    <property type="entry name" value="16S_RimM"/>
    <property type="match status" value="1"/>
</dbReference>
<proteinExistence type="inferred from homology"/>
<comment type="function">
    <text evidence="5">An accessory protein needed during the final step in the assembly of 30S ribosomal subunit, possibly for assembly of the head region. Essential for efficient processing of 16S rRNA. May be needed both before and after RbfA during the maturation of 16S rRNA. It has affinity for free ribosomal 30S subunits but not for 70S ribosomes.</text>
</comment>
<evidence type="ECO:0000256" key="2">
    <source>
        <dbReference type="ARBA" id="ARBA00022517"/>
    </source>
</evidence>
<dbReference type="RefSeq" id="WP_090092709.1">
    <property type="nucleotide sequence ID" value="NZ_CBCRVU010000003.1"/>
</dbReference>
<evidence type="ECO:0000313" key="9">
    <source>
        <dbReference type="Proteomes" id="UP000199599"/>
    </source>
</evidence>
<dbReference type="InterPro" id="IPR011033">
    <property type="entry name" value="PRC_barrel-like_sf"/>
</dbReference>
<sequence>MQFYDVAKILTTHGLAGELKIALITDFPQERFVAGNKLSLKNDTDRTLTVKTARPFKQFWLVQFTEIDTIEAAKQLMGKILVVSELNQHQLPPGTYYYRDILGCRVLDNLTGNDLGQITGIEAPGANDVWEVTEDSGNEYLLPYIDEVVKQVDITNKRVYVELLEGLRDAD</sequence>
<evidence type="ECO:0000256" key="4">
    <source>
        <dbReference type="ARBA" id="ARBA00023186"/>
    </source>
</evidence>
<dbReference type="Gene3D" id="2.40.30.60">
    <property type="entry name" value="RimM"/>
    <property type="match status" value="1"/>
</dbReference>
<dbReference type="HAMAP" id="MF_00014">
    <property type="entry name" value="Ribosome_mat_RimM"/>
    <property type="match status" value="1"/>
</dbReference>
<comment type="domain">
    <text evidence="5">The PRC barrel domain binds ribosomal protein uS19.</text>
</comment>
<dbReference type="Pfam" id="PF01782">
    <property type="entry name" value="RimM"/>
    <property type="match status" value="1"/>
</dbReference>
<dbReference type="SUPFAM" id="SSF50346">
    <property type="entry name" value="PRC-barrel domain"/>
    <property type="match status" value="1"/>
</dbReference>
<dbReference type="GO" id="GO:0006364">
    <property type="term" value="P:rRNA processing"/>
    <property type="evidence" value="ECO:0007669"/>
    <property type="project" value="UniProtKB-UniRule"/>
</dbReference>
<dbReference type="InterPro" id="IPR036976">
    <property type="entry name" value="RimM_N_sf"/>
</dbReference>
<evidence type="ECO:0000256" key="5">
    <source>
        <dbReference type="HAMAP-Rule" id="MF_00014"/>
    </source>
</evidence>
<dbReference type="PANTHER" id="PTHR33692">
    <property type="entry name" value="RIBOSOME MATURATION FACTOR RIMM"/>
    <property type="match status" value="1"/>
</dbReference>
<name>A0A1I1S753_9LACO</name>
<evidence type="ECO:0000256" key="3">
    <source>
        <dbReference type="ARBA" id="ARBA00022552"/>
    </source>
</evidence>
<dbReference type="InterPro" id="IPR009000">
    <property type="entry name" value="Transl_B-barrel_sf"/>
</dbReference>
<dbReference type="InterPro" id="IPR002676">
    <property type="entry name" value="RimM_N"/>
</dbReference>
<accession>A0A1I1S753</accession>
<reference evidence="9" key="1">
    <citation type="submission" date="2016-10" db="EMBL/GenBank/DDBJ databases">
        <authorList>
            <person name="Varghese N."/>
            <person name="Submissions S."/>
        </authorList>
    </citation>
    <scope>NUCLEOTIDE SEQUENCE [LARGE SCALE GENOMIC DNA]</scope>
    <source>
        <strain evidence="9">R-53102</strain>
    </source>
</reference>
<evidence type="ECO:0000313" key="8">
    <source>
        <dbReference type="EMBL" id="SFD40408.1"/>
    </source>
</evidence>
<feature type="domain" description="Ribosome maturation factor RimM PRC barrel" evidence="7">
    <location>
        <begin position="99"/>
        <end position="167"/>
    </location>
</feature>
<dbReference type="SUPFAM" id="SSF50447">
    <property type="entry name" value="Translation proteins"/>
    <property type="match status" value="1"/>
</dbReference>
<dbReference type="GO" id="GO:0042274">
    <property type="term" value="P:ribosomal small subunit biogenesis"/>
    <property type="evidence" value="ECO:0007669"/>
    <property type="project" value="UniProtKB-UniRule"/>
</dbReference>
<evidence type="ECO:0000259" key="6">
    <source>
        <dbReference type="Pfam" id="PF01782"/>
    </source>
</evidence>
<gene>
    <name evidence="5" type="primary">rimM</name>
    <name evidence="8" type="ORF">SAMN04487792_0665</name>
</gene>
<protein>
    <recommendedName>
        <fullName evidence="5">Ribosome maturation factor RimM</fullName>
    </recommendedName>
</protein>